<dbReference type="Proteomes" id="UP001519460">
    <property type="component" value="Unassembled WGS sequence"/>
</dbReference>
<organism evidence="1 2">
    <name type="scientific">Batillaria attramentaria</name>
    <dbReference type="NCBI Taxonomy" id="370345"/>
    <lineage>
        <taxon>Eukaryota</taxon>
        <taxon>Metazoa</taxon>
        <taxon>Spiralia</taxon>
        <taxon>Lophotrochozoa</taxon>
        <taxon>Mollusca</taxon>
        <taxon>Gastropoda</taxon>
        <taxon>Caenogastropoda</taxon>
        <taxon>Sorbeoconcha</taxon>
        <taxon>Cerithioidea</taxon>
        <taxon>Batillariidae</taxon>
        <taxon>Batillaria</taxon>
    </lineage>
</organism>
<protein>
    <submittedName>
        <fullName evidence="1">Uncharacterized protein</fullName>
    </submittedName>
</protein>
<keyword evidence="2" id="KW-1185">Reference proteome</keyword>
<dbReference type="AlphaFoldDB" id="A0ABD0KTX2"/>
<reference evidence="1 2" key="1">
    <citation type="journal article" date="2023" name="Sci. Data">
        <title>Genome assembly of the Korean intertidal mud-creeper Batillaria attramentaria.</title>
        <authorList>
            <person name="Patra A.K."/>
            <person name="Ho P.T."/>
            <person name="Jun S."/>
            <person name="Lee S.J."/>
            <person name="Kim Y."/>
            <person name="Won Y.J."/>
        </authorList>
    </citation>
    <scope>NUCLEOTIDE SEQUENCE [LARGE SCALE GENOMIC DNA]</scope>
    <source>
        <strain evidence="1">Wonlab-2016</strain>
    </source>
</reference>
<proteinExistence type="predicted"/>
<gene>
    <name evidence="1" type="ORF">BaRGS_00018149</name>
</gene>
<evidence type="ECO:0000313" key="1">
    <source>
        <dbReference type="EMBL" id="KAK7490546.1"/>
    </source>
</evidence>
<accession>A0ABD0KTX2</accession>
<sequence length="205" mass="22984">MSSVVCGNSPAKCPSDYRTRVETCIMEAQVAPQSGGGLTLVTNKDRIIELCDRGSLRKTIDCLEEIHTRCAHNVTILHELDRLFSVESWQQGEQLLCNNIELFRNNFDCLSRSAPSVATCIIMRTQIFKHDVTSADHSDHARLREITCSFAESIVKCLRRPIARGCPESLVETMVQALHKFLPPTCLTDNFITVTEDPMPVMTET</sequence>
<dbReference type="EMBL" id="JACVVK020000125">
    <property type="protein sequence ID" value="KAK7490546.1"/>
    <property type="molecule type" value="Genomic_DNA"/>
</dbReference>
<comment type="caution">
    <text evidence="1">The sequence shown here is derived from an EMBL/GenBank/DDBJ whole genome shotgun (WGS) entry which is preliminary data.</text>
</comment>
<name>A0ABD0KTX2_9CAEN</name>
<evidence type="ECO:0000313" key="2">
    <source>
        <dbReference type="Proteomes" id="UP001519460"/>
    </source>
</evidence>